<dbReference type="InterPro" id="IPR050237">
    <property type="entry name" value="ATP-dep_AMP-bd_enzyme"/>
</dbReference>
<feature type="domain" description="AMP-binding enzyme C-terminal" evidence="2">
    <location>
        <begin position="456"/>
        <end position="538"/>
    </location>
</feature>
<evidence type="ECO:0000313" key="3">
    <source>
        <dbReference type="EMBL" id="GJH25069.1"/>
    </source>
</evidence>
<dbReference type="Pfam" id="PF13193">
    <property type="entry name" value="AMP-binding_C"/>
    <property type="match status" value="1"/>
</dbReference>
<name>A0AA37I9H6_9BURK</name>
<evidence type="ECO:0000313" key="4">
    <source>
        <dbReference type="Proteomes" id="UP001055111"/>
    </source>
</evidence>
<dbReference type="PANTHER" id="PTHR43767">
    <property type="entry name" value="LONG-CHAIN-FATTY-ACID--COA LIGASE"/>
    <property type="match status" value="1"/>
</dbReference>
<evidence type="ECO:0000259" key="1">
    <source>
        <dbReference type="Pfam" id="PF00501"/>
    </source>
</evidence>
<dbReference type="InterPro" id="IPR042099">
    <property type="entry name" value="ANL_N_sf"/>
</dbReference>
<dbReference type="InterPro" id="IPR025110">
    <property type="entry name" value="AMP-bd_C"/>
</dbReference>
<sequence length="549" mass="60556">MNHDMFEPTQSAYAYPLLIKHLLHTPLAHAPDQEIVYRGETRLTYRAMRERIGRLANGLERHGAIMGSTVAVMDWDSHRYLECYFAIPMMGAVLQTVNVRLSPAEIAYTINHAGAQILLVHADFLPVIESIRDQLESVRTFILIEDEGSAAAAHAIPFADEYESMLAASESAYDFPDFDENTRATTFYTTGTTGLPKGVFFSHRQLVLHTITGMAALASPVSGQRFHRGDVYMPITPMFHVHAWGMPYIATVLGVKQVYPGRYVPERLVALVRDEGVTFSHCVGTIMHMLLNCGEAKSVDLSGWKVVIGGGALPQGLARAALDRGIDIFAGYGMSESCPLMSLAQLKPGSETLGLDEQVPLRCKTGLPLPLVDLRIVNEEGADVAHDARASGEVVVRAPWLTQGYLKDADASEKLWEGGYLHTQDIANIDTNGYLQITDRIKDVIKSGGEWVSSLEIENLISLHPGVSEVAVIGVKDEKWGERPVALIVRKPQFTPAVSEDDIRNHVLTFSESGRISKYAVPQVVRIVDQLEKTSVGKLNKKRLREQFA</sequence>
<dbReference type="Proteomes" id="UP001055111">
    <property type="component" value="Unassembled WGS sequence"/>
</dbReference>
<accession>A0AA37I9H6</accession>
<reference evidence="3" key="1">
    <citation type="submission" date="2022-09" db="EMBL/GenBank/DDBJ databases">
        <title>Isolation and characterization of 3-chlorobenzoate degrading bacteria from soils in Shizuoka.</title>
        <authorList>
            <person name="Ifat A."/>
            <person name="Ogawa N."/>
            <person name="Kimbara K."/>
            <person name="Moriuchi R."/>
            <person name="Dohra H."/>
            <person name="Shintani M."/>
        </authorList>
    </citation>
    <scope>NUCLEOTIDE SEQUENCE</scope>
    <source>
        <strain evidence="3">19CS4-2</strain>
    </source>
</reference>
<dbReference type="PANTHER" id="PTHR43767:SF11">
    <property type="entry name" value="MEDIUM-CHAIN-FATTY-ACID--COA LIGASE"/>
    <property type="match status" value="1"/>
</dbReference>
<dbReference type="NCBIfam" id="NF004837">
    <property type="entry name" value="PRK06187.1"/>
    <property type="match status" value="1"/>
</dbReference>
<keyword evidence="3" id="KW-0436">Ligase</keyword>
<proteinExistence type="predicted"/>
<feature type="domain" description="AMP-dependent synthetase/ligase" evidence="1">
    <location>
        <begin position="28"/>
        <end position="406"/>
    </location>
</feature>
<gene>
    <name evidence="3" type="ORF">CBA19CS42_11155</name>
</gene>
<dbReference type="Pfam" id="PF00501">
    <property type="entry name" value="AMP-binding"/>
    <property type="match status" value="1"/>
</dbReference>
<dbReference type="AlphaFoldDB" id="A0AA37I9H6"/>
<evidence type="ECO:0000259" key="2">
    <source>
        <dbReference type="Pfam" id="PF13193"/>
    </source>
</evidence>
<organism evidence="3 4">
    <name type="scientific">Caballeronia novacaledonica</name>
    <dbReference type="NCBI Taxonomy" id="1544861"/>
    <lineage>
        <taxon>Bacteria</taxon>
        <taxon>Pseudomonadati</taxon>
        <taxon>Pseudomonadota</taxon>
        <taxon>Betaproteobacteria</taxon>
        <taxon>Burkholderiales</taxon>
        <taxon>Burkholderiaceae</taxon>
        <taxon>Caballeronia</taxon>
    </lineage>
</organism>
<comment type="caution">
    <text evidence="3">The sequence shown here is derived from an EMBL/GenBank/DDBJ whole genome shotgun (WGS) entry which is preliminary data.</text>
</comment>
<protein>
    <submittedName>
        <fullName evidence="3">Fatty acid--CoA ligase</fullName>
    </submittedName>
</protein>
<dbReference type="InterPro" id="IPR045851">
    <property type="entry name" value="AMP-bd_C_sf"/>
</dbReference>
<dbReference type="GO" id="GO:0016877">
    <property type="term" value="F:ligase activity, forming carbon-sulfur bonds"/>
    <property type="evidence" value="ECO:0007669"/>
    <property type="project" value="UniProtKB-ARBA"/>
</dbReference>
<dbReference type="SUPFAM" id="SSF56801">
    <property type="entry name" value="Acetyl-CoA synthetase-like"/>
    <property type="match status" value="1"/>
</dbReference>
<dbReference type="Gene3D" id="3.30.300.30">
    <property type="match status" value="1"/>
</dbReference>
<dbReference type="Gene3D" id="3.40.50.12780">
    <property type="entry name" value="N-terminal domain of ligase-like"/>
    <property type="match status" value="1"/>
</dbReference>
<dbReference type="InterPro" id="IPR000873">
    <property type="entry name" value="AMP-dep_synth/lig_dom"/>
</dbReference>
<dbReference type="EMBL" id="BPUS01000003">
    <property type="protein sequence ID" value="GJH25069.1"/>
    <property type="molecule type" value="Genomic_DNA"/>
</dbReference>